<organism evidence="2 3">
    <name type="scientific">Microbulbifer aggregans</name>
    <dbReference type="NCBI Taxonomy" id="1769779"/>
    <lineage>
        <taxon>Bacteria</taxon>
        <taxon>Pseudomonadati</taxon>
        <taxon>Pseudomonadota</taxon>
        <taxon>Gammaproteobacteria</taxon>
        <taxon>Cellvibrionales</taxon>
        <taxon>Microbulbiferaceae</taxon>
        <taxon>Microbulbifer</taxon>
    </lineage>
</organism>
<dbReference type="EMBL" id="CP014143">
    <property type="protein sequence ID" value="AOS97561.1"/>
    <property type="molecule type" value="Genomic_DNA"/>
</dbReference>
<feature type="transmembrane region" description="Helical" evidence="1">
    <location>
        <begin position="89"/>
        <end position="110"/>
    </location>
</feature>
<feature type="transmembrane region" description="Helical" evidence="1">
    <location>
        <begin position="12"/>
        <end position="28"/>
    </location>
</feature>
<feature type="transmembrane region" description="Helical" evidence="1">
    <location>
        <begin position="34"/>
        <end position="53"/>
    </location>
</feature>
<dbReference type="GO" id="GO:0005886">
    <property type="term" value="C:plasma membrane"/>
    <property type="evidence" value="ECO:0007669"/>
    <property type="project" value="TreeGrafter"/>
</dbReference>
<protein>
    <submittedName>
        <fullName evidence="2">Acid-resistance membrane protein</fullName>
    </submittedName>
</protein>
<reference evidence="3" key="1">
    <citation type="submission" date="2016-01" db="EMBL/GenBank/DDBJ databases">
        <title>Complete genome sequence of Microbulbifer sp. CCB-MM1, a halophile isolated from Matang Mangrove Forest, Perak.</title>
        <authorList>
            <person name="Moh T.H."/>
            <person name="Dinesh B."/>
            <person name="Lau N.-S."/>
            <person name="Go F."/>
            <person name="Alexander Chong S.-C."/>
        </authorList>
    </citation>
    <scope>NUCLEOTIDE SEQUENCE [LARGE SCALE GENOMIC DNA]</scope>
    <source>
        <strain evidence="3">CCB-MM1</strain>
    </source>
</reference>
<sequence length="173" mass="17559">MSDAGASGKTMTLLGVLTIILGVLALLAPSLTGFSIALLIGVLVLIGGVFRLIWAFRAGSFGKGLLGVALGLLTILAGIILLANPVLLSGMLTIFLAVYFIVDGIAELAAGLGAAGAGGRGWLIFGGIVSILLGIMLWAQFPFSGVWALGILFGIKLFFVGMIMIAGGRALKA</sequence>
<evidence type="ECO:0000256" key="1">
    <source>
        <dbReference type="SAM" id="Phobius"/>
    </source>
</evidence>
<gene>
    <name evidence="2" type="ORF">AUP74_02144</name>
</gene>
<keyword evidence="1" id="KW-1133">Transmembrane helix</keyword>
<dbReference type="PATRIC" id="fig|1769779.3.peg.2141"/>
<proteinExistence type="predicted"/>
<evidence type="ECO:0000313" key="2">
    <source>
        <dbReference type="EMBL" id="AOS97561.1"/>
    </source>
</evidence>
<dbReference type="Pfam" id="PF03729">
    <property type="entry name" value="DUF308"/>
    <property type="match status" value="1"/>
</dbReference>
<evidence type="ECO:0000313" key="3">
    <source>
        <dbReference type="Proteomes" id="UP000095672"/>
    </source>
</evidence>
<name>A0A1C9W8V1_9GAMM</name>
<keyword evidence="3" id="KW-1185">Reference proteome</keyword>
<feature type="transmembrane region" description="Helical" evidence="1">
    <location>
        <begin position="65"/>
        <end position="83"/>
    </location>
</feature>
<keyword evidence="1" id="KW-0472">Membrane</keyword>
<feature type="transmembrane region" description="Helical" evidence="1">
    <location>
        <begin position="122"/>
        <end position="141"/>
    </location>
</feature>
<accession>A0A1C9W8V1</accession>
<dbReference type="InterPro" id="IPR052712">
    <property type="entry name" value="Acid_resist_chaperone_HdeD"/>
</dbReference>
<dbReference type="STRING" id="1769779.AUP74_02144"/>
<feature type="transmembrane region" description="Helical" evidence="1">
    <location>
        <begin position="147"/>
        <end position="167"/>
    </location>
</feature>
<dbReference type="AlphaFoldDB" id="A0A1C9W8V1"/>
<dbReference type="PANTHER" id="PTHR34989:SF1">
    <property type="entry name" value="PROTEIN HDED"/>
    <property type="match status" value="1"/>
</dbReference>
<dbReference type="PANTHER" id="PTHR34989">
    <property type="entry name" value="PROTEIN HDED"/>
    <property type="match status" value="1"/>
</dbReference>
<keyword evidence="1" id="KW-0812">Transmembrane</keyword>
<dbReference type="KEGG" id="micc:AUP74_02144"/>
<dbReference type="InterPro" id="IPR005325">
    <property type="entry name" value="DUF308_memb"/>
</dbReference>
<dbReference type="Proteomes" id="UP000095672">
    <property type="component" value="Chromosome"/>
</dbReference>